<feature type="region of interest" description="Disordered" evidence="2">
    <location>
        <begin position="553"/>
        <end position="584"/>
    </location>
</feature>
<accession>A0A6L2P2Q8</accession>
<keyword evidence="1" id="KW-0862">Zinc</keyword>
<dbReference type="SUPFAM" id="SSF57756">
    <property type="entry name" value="Retrovirus zinc finger-like domains"/>
    <property type="match status" value="1"/>
</dbReference>
<evidence type="ECO:0000313" key="4">
    <source>
        <dbReference type="EMBL" id="GEU92177.1"/>
    </source>
</evidence>
<dbReference type="InterPro" id="IPR001878">
    <property type="entry name" value="Znf_CCHC"/>
</dbReference>
<feature type="region of interest" description="Disordered" evidence="2">
    <location>
        <begin position="43"/>
        <end position="81"/>
    </location>
</feature>
<organism evidence="4">
    <name type="scientific">Tanacetum cinerariifolium</name>
    <name type="common">Dalmatian daisy</name>
    <name type="synonym">Chrysanthemum cinerariifolium</name>
    <dbReference type="NCBI Taxonomy" id="118510"/>
    <lineage>
        <taxon>Eukaryota</taxon>
        <taxon>Viridiplantae</taxon>
        <taxon>Streptophyta</taxon>
        <taxon>Embryophyta</taxon>
        <taxon>Tracheophyta</taxon>
        <taxon>Spermatophyta</taxon>
        <taxon>Magnoliopsida</taxon>
        <taxon>eudicotyledons</taxon>
        <taxon>Gunneridae</taxon>
        <taxon>Pentapetalae</taxon>
        <taxon>asterids</taxon>
        <taxon>campanulids</taxon>
        <taxon>Asterales</taxon>
        <taxon>Asteraceae</taxon>
        <taxon>Asteroideae</taxon>
        <taxon>Anthemideae</taxon>
        <taxon>Anthemidinae</taxon>
        <taxon>Tanacetum</taxon>
    </lineage>
</organism>
<dbReference type="GO" id="GO:0003676">
    <property type="term" value="F:nucleic acid binding"/>
    <property type="evidence" value="ECO:0007669"/>
    <property type="project" value="InterPro"/>
</dbReference>
<keyword evidence="1" id="KW-0479">Metal-binding</keyword>
<feature type="compositionally biased region" description="Polar residues" evidence="2">
    <location>
        <begin position="43"/>
        <end position="69"/>
    </location>
</feature>
<dbReference type="GO" id="GO:0008270">
    <property type="term" value="F:zinc ion binding"/>
    <property type="evidence" value="ECO:0007669"/>
    <property type="project" value="UniProtKB-KW"/>
</dbReference>
<comment type="caution">
    <text evidence="4">The sequence shown here is derived from an EMBL/GenBank/DDBJ whole genome shotgun (WGS) entry which is preliminary data.</text>
</comment>
<evidence type="ECO:0000256" key="2">
    <source>
        <dbReference type="SAM" id="MobiDB-lite"/>
    </source>
</evidence>
<feature type="domain" description="CCHC-type" evidence="3">
    <location>
        <begin position="339"/>
        <end position="354"/>
    </location>
</feature>
<protein>
    <submittedName>
        <fullName evidence="4">Integrase, catalytic region, zinc finger, CCHC-type, peptidase aspartic, catalytic</fullName>
    </submittedName>
</protein>
<keyword evidence="1" id="KW-0863">Zinc-finger</keyword>
<proteinExistence type="predicted"/>
<reference evidence="4" key="1">
    <citation type="journal article" date="2019" name="Sci. Rep.">
        <title>Draft genome of Tanacetum cinerariifolium, the natural source of mosquito coil.</title>
        <authorList>
            <person name="Yamashiro T."/>
            <person name="Shiraishi A."/>
            <person name="Satake H."/>
            <person name="Nakayama K."/>
        </authorList>
    </citation>
    <scope>NUCLEOTIDE SEQUENCE</scope>
</reference>
<dbReference type="InterPro" id="IPR054722">
    <property type="entry name" value="PolX-like_BBD"/>
</dbReference>
<evidence type="ECO:0000256" key="1">
    <source>
        <dbReference type="PROSITE-ProRule" id="PRU00047"/>
    </source>
</evidence>
<feature type="compositionally biased region" description="Polar residues" evidence="2">
    <location>
        <begin position="573"/>
        <end position="584"/>
    </location>
</feature>
<gene>
    <name evidence="4" type="ORF">Tci_064155</name>
</gene>
<dbReference type="InterPro" id="IPR036875">
    <property type="entry name" value="Znf_CCHC_sf"/>
</dbReference>
<dbReference type="AlphaFoldDB" id="A0A6L2P2Q8"/>
<dbReference type="Pfam" id="PF14223">
    <property type="entry name" value="Retrotran_gag_2"/>
    <property type="match status" value="1"/>
</dbReference>
<dbReference type="EMBL" id="BKCJ010010567">
    <property type="protein sequence ID" value="GEU92177.1"/>
    <property type="molecule type" value="Genomic_DNA"/>
</dbReference>
<dbReference type="PROSITE" id="PS50158">
    <property type="entry name" value="ZF_CCHC"/>
    <property type="match status" value="1"/>
</dbReference>
<name>A0A6L2P2Q8_TANCI</name>
<dbReference type="Gene3D" id="4.10.60.10">
    <property type="entry name" value="Zinc finger, CCHC-type"/>
    <property type="match status" value="1"/>
</dbReference>
<dbReference type="Pfam" id="PF22936">
    <property type="entry name" value="Pol_BBD"/>
    <property type="match status" value="1"/>
</dbReference>
<sequence length="841" mass="96182">MSRDVLTVGSTMRIPLLYRGEYSQWIERFMNYLEEQTDGETMINSIKNGNQPLPSVTQVSNARTSSTEQPPLKDKSMRSDQEKKIQKIVRLARSLLIQGLPNDIYSLIDSNKNAKDLWDALARHMLGSEYGEQDRKAAVLYEYETFKTIEGELLLDIYIQYLQVINDLKKCGYSKGNCELNFKFLNNLQPKWKLYATMMRQNKNLMDINIDALYNILKQNQGYVNDAMGLKKKTIEVTSDPLALIAEKTNVSKRKEKVVVSSDFEGSDADDFSELKKITALLAKAFNRRKFYSKPTNNNLRTSSTSQFANKKQEFVKMDDKKVEKKDDEKKRDMSKVECYNCKKEGNFAKDCKKVKVNDYEYYKTKMLLAKKDKDEQVLLAEDQAWMESSSDSDQEKNANMVFMAQIKKVLSDSETSSSSADDKIFEVSYYLSESESESEYETSKYYDNTTTYGYTLMFLTHSDEALEIEKFKRARENKIEFAYDHGIFNGSYVNEKIKFLDDYFQEIISPDFEKIDSLFQQTSSLKPYVSTVILEKIIIDLEEEVVSPLEKEKPNLETTKSSKSRSFESSENGISKSENQSENDCQVIEKEYTLSSVRRPKHSSVVWKKKGLSNTSNVDLSSVSHSKLNKDVKQYSRKDLLSCNNSHLGETSSAYVCNDAMNVFYNSRLCDSFDENNLFIFDDESVRISHVSKMPFRKKPCNSLNIVYICLWIIDSGCSKHMTGNRALFTNFGEKFLGTVCFGNNDFAVIARYGDVVIGSMTIKKVYYVEGLGHNLFSFGQFCNKGLKVAFRKSTCFVQNEDGVDLLTGDRSSNLYTIALNEVASNSSTCLLANDSSSKS</sequence>
<feature type="compositionally biased region" description="Basic and acidic residues" evidence="2">
    <location>
        <begin position="71"/>
        <end position="81"/>
    </location>
</feature>
<evidence type="ECO:0000259" key="3">
    <source>
        <dbReference type="PROSITE" id="PS50158"/>
    </source>
</evidence>